<proteinExistence type="predicted"/>
<evidence type="ECO:0000313" key="2">
    <source>
        <dbReference type="Proteomes" id="UP000282289"/>
    </source>
</evidence>
<comment type="caution">
    <text evidence="1">The sequence shown here is derived from an EMBL/GenBank/DDBJ whole genome shotgun (WGS) entry which is preliminary data.</text>
</comment>
<dbReference type="EMBL" id="RBQT01000090">
    <property type="protein sequence ID" value="RMP79339.1"/>
    <property type="molecule type" value="Genomic_DNA"/>
</dbReference>
<protein>
    <submittedName>
        <fullName evidence="1">SIR2-like domain protein</fullName>
    </submittedName>
</protein>
<dbReference type="SUPFAM" id="SSF52467">
    <property type="entry name" value="DHS-like NAD/FAD-binding domain"/>
    <property type="match status" value="1"/>
</dbReference>
<dbReference type="Proteomes" id="UP000282289">
    <property type="component" value="Unassembled WGS sequence"/>
</dbReference>
<reference evidence="1 2" key="1">
    <citation type="submission" date="2018-08" db="EMBL/GenBank/DDBJ databases">
        <title>Recombination of ecologically and evolutionarily significant loci maintains genetic cohesion in the Pseudomonas syringae species complex.</title>
        <authorList>
            <person name="Dillon M."/>
            <person name="Thakur S."/>
            <person name="Almeida R.N.D."/>
            <person name="Weir B.S."/>
            <person name="Guttman D.S."/>
        </authorList>
    </citation>
    <scope>NUCLEOTIDE SEQUENCE [LARGE SCALE GENOMIC DNA]</scope>
    <source>
        <strain evidence="1 2">ICMP 19589</strain>
    </source>
</reference>
<organism evidence="1 2">
    <name type="scientific">Pseudomonas syringae pv. actinidiae</name>
    <dbReference type="NCBI Taxonomy" id="103796"/>
    <lineage>
        <taxon>Bacteria</taxon>
        <taxon>Pseudomonadati</taxon>
        <taxon>Pseudomonadota</taxon>
        <taxon>Gammaproteobacteria</taxon>
        <taxon>Pseudomonadales</taxon>
        <taxon>Pseudomonadaceae</taxon>
        <taxon>Pseudomonas</taxon>
        <taxon>Pseudomonas syringae</taxon>
    </lineage>
</organism>
<accession>A0A7Z6U648</accession>
<evidence type="ECO:0000313" key="1">
    <source>
        <dbReference type="EMBL" id="RMP79339.1"/>
    </source>
</evidence>
<dbReference type="AlphaFoldDB" id="A0A7Z6U648"/>
<name>A0A7Z6U648_PSESF</name>
<dbReference type="Pfam" id="PF13289">
    <property type="entry name" value="SIR2_2"/>
    <property type="match status" value="1"/>
</dbReference>
<dbReference type="Gene3D" id="3.40.50.1220">
    <property type="entry name" value="TPP-binding domain"/>
    <property type="match status" value="1"/>
</dbReference>
<gene>
    <name evidence="1" type="ORF">ALQ15_00490</name>
</gene>
<dbReference type="InterPro" id="IPR029035">
    <property type="entry name" value="DHS-like_NAD/FAD-binding_dom"/>
</dbReference>
<sequence>MECSVKAEEVFSNTEGKKGELSHKLRTVSDLIRHIKTKEHDSPANYSIFLGAGASVTSGIRTASQLIDEWAKELYERFNDGETVESAEVARKFFESRHSSWYSPDNPYSSLFEKKFDLPTQRRRFVEQEVDSKFPSIGYAYLTSLVDKNYFNTIFTTNFDDLVNEAFYLFSNARPIVCAHDSSIHSISITSKRPKVVKLHGDYLFDDIKSTLRETESLEQNTKEKFVEFCKEYGLIIVGYSGSDRSIMDVLEFLARQENYLKNGIYWCLRRTDNVCHALKNLIWKDKVYPVLIDGFDELFAEIHAQTVVGELKLNSNKKQSKLYQTVQNIVNDSFGLSKNTIIEQEILSIKDDGDSKDISEFVKQMSVANESSKLGMRDVRNLLEIDTLIESFDLQKAEEICSMYYEATTNPEDRKVYIEKYIDIYERLGLDYKVSLWCDKLIETDPNNIQYHLKKARSIEHLADRVEYLTGILESFTYSTALLNTTASALIRRIREEGADSVKKHSEALSTYLDRSLAIDPSLDNSAWSFRMEFLRLTHFIINDPKKKKEIAGTIAEHVKLARTRNPEHPQTLELAEQQLDIACEKDDLQKLINFLFELAKKSSTSNQKKVNAVIAKSFGHVYEIEDNETLKAELKRFIEEYLDEKDKGFSVSYARIRYWLSIGKDLEIANQDFKTLLGKKHLGSQIGSILKLPMEFDQTTLDILEKKLESEKHALLNSYYFETLSEIYILKSDYSTAEQHLEAAYREGIPLTSYIASKTYILLLAEKYSQVLTLATRYETQLASADTETIQINIQFAAKKCGSRTYSEVTLRNLSALSSSYEVKICAFSLLGQYNDAKRIIKKKLEMDPGLIFKYNKWPALDKECYLNETCQENTATG</sequence>